<feature type="transmembrane region" description="Helical" evidence="1">
    <location>
        <begin position="228"/>
        <end position="248"/>
    </location>
</feature>
<organism evidence="2 3">
    <name type="scientific">Sulfitobacter undariae</name>
    <dbReference type="NCBI Taxonomy" id="1563671"/>
    <lineage>
        <taxon>Bacteria</taxon>
        <taxon>Pseudomonadati</taxon>
        <taxon>Pseudomonadota</taxon>
        <taxon>Alphaproteobacteria</taxon>
        <taxon>Rhodobacterales</taxon>
        <taxon>Roseobacteraceae</taxon>
        <taxon>Sulfitobacter</taxon>
    </lineage>
</organism>
<keyword evidence="3" id="KW-1185">Reference proteome</keyword>
<sequence>MLTAATLLQQAIRLLTRSPLTTLTVLMPALIMMSAVGIIAVFATPGILLASPAGPILNSIESGLKAAGVIAAFILSYAAMAILWHRHTLRDTCTISPISFALLRGYVWRVLALALIQLAASLALVTPLVLFSNSVNGGTGTPSPSSIIFSTFIIQLTLIWLSLRLSLILPSAALGRPISMAESWQQTKAMSRTLWSVAAVLAAVNTCFAGLTSLLAPTSPPQRLLIEMPVLIFEGLLIFSVLTTLYTCTTPNQKSALPQ</sequence>
<dbReference type="Proteomes" id="UP000530268">
    <property type="component" value="Unassembled WGS sequence"/>
</dbReference>
<keyword evidence="1" id="KW-0812">Transmembrane</keyword>
<feature type="transmembrane region" description="Helical" evidence="1">
    <location>
        <begin position="63"/>
        <end position="85"/>
    </location>
</feature>
<proteinExistence type="predicted"/>
<reference evidence="2 3" key="1">
    <citation type="submission" date="2020-08" db="EMBL/GenBank/DDBJ databases">
        <title>Genomic Encyclopedia of Type Strains, Phase IV (KMG-IV): sequencing the most valuable type-strain genomes for metagenomic binning, comparative biology and taxonomic classification.</title>
        <authorList>
            <person name="Goeker M."/>
        </authorList>
    </citation>
    <scope>NUCLEOTIDE SEQUENCE [LARGE SCALE GENOMIC DNA]</scope>
    <source>
        <strain evidence="2 3">DSM 102234</strain>
    </source>
</reference>
<feature type="transmembrane region" description="Helical" evidence="1">
    <location>
        <begin position="106"/>
        <end position="132"/>
    </location>
</feature>
<evidence type="ECO:0000256" key="1">
    <source>
        <dbReference type="SAM" id="Phobius"/>
    </source>
</evidence>
<dbReference type="RefSeq" id="WP_184563907.1">
    <property type="nucleotide sequence ID" value="NZ_JACIEI010000003.1"/>
</dbReference>
<dbReference type="EMBL" id="JACIEI010000003">
    <property type="protein sequence ID" value="MBB3993626.1"/>
    <property type="molecule type" value="Genomic_DNA"/>
</dbReference>
<gene>
    <name evidence="2" type="ORF">GGR95_001257</name>
</gene>
<name>A0A7W6E541_9RHOB</name>
<protein>
    <recommendedName>
        <fullName evidence="4">Glycerophosphoryl diester phosphodiesterase membrane domain-containing protein</fullName>
    </recommendedName>
</protein>
<feature type="transmembrane region" description="Helical" evidence="1">
    <location>
        <begin position="20"/>
        <end position="43"/>
    </location>
</feature>
<comment type="caution">
    <text evidence="2">The sequence shown here is derived from an EMBL/GenBank/DDBJ whole genome shotgun (WGS) entry which is preliminary data.</text>
</comment>
<evidence type="ECO:0008006" key="4">
    <source>
        <dbReference type="Google" id="ProtNLM"/>
    </source>
</evidence>
<accession>A0A7W6E541</accession>
<keyword evidence="1" id="KW-1133">Transmembrane helix</keyword>
<keyword evidence="1" id="KW-0472">Membrane</keyword>
<feature type="transmembrane region" description="Helical" evidence="1">
    <location>
        <begin position="152"/>
        <end position="174"/>
    </location>
</feature>
<evidence type="ECO:0000313" key="2">
    <source>
        <dbReference type="EMBL" id="MBB3993626.1"/>
    </source>
</evidence>
<evidence type="ECO:0000313" key="3">
    <source>
        <dbReference type="Proteomes" id="UP000530268"/>
    </source>
</evidence>
<dbReference type="AlphaFoldDB" id="A0A7W6E541"/>
<feature type="transmembrane region" description="Helical" evidence="1">
    <location>
        <begin position="194"/>
        <end position="216"/>
    </location>
</feature>